<keyword evidence="2" id="KW-1133">Transmembrane helix</keyword>
<dbReference type="EMBL" id="JAWNGC010000005">
    <property type="protein sequence ID" value="MDY5155065.1"/>
    <property type="molecule type" value="Genomic_DNA"/>
</dbReference>
<reference evidence="3" key="1">
    <citation type="submission" date="2023-10" db="EMBL/GenBank/DDBJ databases">
        <title>Whole Genome based description of the genera Actinobaculum and Actinotignum reveals a complex phylogenetic relationship within the species included in the genus Actinotignum.</title>
        <authorList>
            <person name="Jensen C.S."/>
            <person name="Dargis R."/>
            <person name="Kemp M."/>
            <person name="Christensen J.J."/>
        </authorList>
    </citation>
    <scope>NUCLEOTIDE SEQUENCE</scope>
    <source>
        <strain evidence="3">SLA_B511</strain>
    </source>
</reference>
<proteinExistence type="predicted"/>
<evidence type="ECO:0000256" key="1">
    <source>
        <dbReference type="SAM" id="MobiDB-lite"/>
    </source>
</evidence>
<dbReference type="Gene3D" id="3.30.2390.20">
    <property type="entry name" value="Type VII secretion system EccB, repeat 1 domain"/>
    <property type="match status" value="1"/>
</dbReference>
<feature type="region of interest" description="Disordered" evidence="1">
    <location>
        <begin position="449"/>
        <end position="468"/>
    </location>
</feature>
<name>A0AAW9HXB8_9ACTO</name>
<evidence type="ECO:0000313" key="3">
    <source>
        <dbReference type="EMBL" id="MDY5155065.1"/>
    </source>
</evidence>
<keyword evidence="2" id="KW-0472">Membrane</keyword>
<accession>A0AAW9HXB8</accession>
<comment type="caution">
    <text evidence="3">The sequence shown here is derived from an EMBL/GenBank/DDBJ whole genome shotgun (WGS) entry which is preliminary data.</text>
</comment>
<feature type="region of interest" description="Disordered" evidence="1">
    <location>
        <begin position="235"/>
        <end position="258"/>
    </location>
</feature>
<dbReference type="InterPro" id="IPR007795">
    <property type="entry name" value="T7SS_EccB"/>
</dbReference>
<evidence type="ECO:0000313" key="4">
    <source>
        <dbReference type="Proteomes" id="UP001281731"/>
    </source>
</evidence>
<dbReference type="RefSeq" id="WP_320756532.1">
    <property type="nucleotide sequence ID" value="NZ_JAWNGC010000005.1"/>
</dbReference>
<dbReference type="InterPro" id="IPR044857">
    <property type="entry name" value="T7SS_EccB_R1"/>
</dbReference>
<evidence type="ECO:0000256" key="2">
    <source>
        <dbReference type="SAM" id="Phobius"/>
    </source>
</evidence>
<feature type="transmembrane region" description="Helical" evidence="2">
    <location>
        <begin position="154"/>
        <end position="174"/>
    </location>
</feature>
<protein>
    <submittedName>
        <fullName evidence="3">Type VII secretion protein EccB</fullName>
    </submittedName>
</protein>
<dbReference type="AlphaFoldDB" id="A0AAW9HXB8"/>
<dbReference type="Proteomes" id="UP001281731">
    <property type="component" value="Unassembled WGS sequence"/>
</dbReference>
<sequence>MEHNTLANEKTFDATTIPVVIFINKHRVHCRIPRGEPLIASLPDVFSQSVSLHDETCEHVAITRHNRWTPPWRLRCDSAQNLPLHLSPQALGLLPHDKLTVKIKHFEEPWDDIAPAVAHMLSTNPRFLHKLVNYSALSNNSSVNMGMIPMLKKIAYGLVATILSLVGLWAYRLWAGNLPQGWENNRIIIDDDSGQVYLSHKGKLRPATNLTSAYLASNQHVTPLHVRASALENIPISSPLPPPGGSEKRDFIPHQPPKNITPSTHVLEACSSNNNVIIRTALKKSRARSKQSGDFIVEAQGKLWFISSDTKYYLNIPRERLPRLFNVEAIFPLSVSTQLIDLIPSGPDIEPLNMEGLGEVIEGLRFGKVRVGDILTMSSSTEKRDNTYFVMEKNGSLQPLTPFSFRLYLVSVDEKHVKMWHINDADIAGLERRESALLNRLPSEVNLASARIPPGTTPSNPPASATSATNISTVKSSSFNLSSGIFSYSTSSAFTQANTSLSTSISSELGENTPRGKAERVEIVNEQTARRRTLRGKIINTQTPREQNAQEQITQEQITQEQITQEQITQEQIAQEQTDFCVALSTFDNPPSAYLKKSTPDTFSSQHHGLLLSSNDKKDGSYVVTGEGKLMHATDTNLFISRFEYEQKNIVKVPPGWIKIINNHPNLVRVDK</sequence>
<keyword evidence="2" id="KW-0812">Transmembrane</keyword>
<organism evidence="3 4">
    <name type="scientific">Actinotignum urinale</name>
    <dbReference type="NCBI Taxonomy" id="190146"/>
    <lineage>
        <taxon>Bacteria</taxon>
        <taxon>Bacillati</taxon>
        <taxon>Actinomycetota</taxon>
        <taxon>Actinomycetes</taxon>
        <taxon>Actinomycetales</taxon>
        <taxon>Actinomycetaceae</taxon>
        <taxon>Actinotignum</taxon>
    </lineage>
</organism>
<dbReference type="Pfam" id="PF05108">
    <property type="entry name" value="T7SS_ESX1_EccB"/>
    <property type="match status" value="1"/>
</dbReference>
<gene>
    <name evidence="3" type="ORF">R6G80_04915</name>
</gene>